<dbReference type="InterPro" id="IPR029058">
    <property type="entry name" value="AB_hydrolase_fold"/>
</dbReference>
<dbReference type="PANTHER" id="PTHR11487">
    <property type="entry name" value="THIOESTERASE"/>
    <property type="match status" value="1"/>
</dbReference>
<evidence type="ECO:0000256" key="1">
    <source>
        <dbReference type="ARBA" id="ARBA00007169"/>
    </source>
</evidence>
<dbReference type="RefSeq" id="WP_189220768.1">
    <property type="nucleotide sequence ID" value="NZ_BMQK01000031.1"/>
</dbReference>
<dbReference type="SUPFAM" id="SSF53474">
    <property type="entry name" value="alpha/beta-Hydrolases"/>
    <property type="match status" value="1"/>
</dbReference>
<dbReference type="InterPro" id="IPR001031">
    <property type="entry name" value="Thioesterase"/>
</dbReference>
<evidence type="ECO:0000313" key="3">
    <source>
        <dbReference type="EMBL" id="GGQ89239.1"/>
    </source>
</evidence>
<organism evidence="3 4">
    <name type="scientific">Streptomyces ruber</name>
    <dbReference type="NCBI Taxonomy" id="83378"/>
    <lineage>
        <taxon>Bacteria</taxon>
        <taxon>Bacillati</taxon>
        <taxon>Actinomycetota</taxon>
        <taxon>Actinomycetes</taxon>
        <taxon>Kitasatosporales</taxon>
        <taxon>Streptomycetaceae</taxon>
        <taxon>Streptomyces</taxon>
    </lineage>
</organism>
<dbReference type="AlphaFoldDB" id="A0A918BSY3"/>
<dbReference type="EMBL" id="BMQK01000031">
    <property type="protein sequence ID" value="GGQ89239.1"/>
    <property type="molecule type" value="Genomic_DNA"/>
</dbReference>
<gene>
    <name evidence="3" type="ORF">GCM10010145_68410</name>
</gene>
<evidence type="ECO:0000259" key="2">
    <source>
        <dbReference type="Pfam" id="PF00975"/>
    </source>
</evidence>
<dbReference type="Gene3D" id="3.40.50.1820">
    <property type="entry name" value="alpha/beta hydrolase"/>
    <property type="match status" value="1"/>
</dbReference>
<keyword evidence="4" id="KW-1185">Reference proteome</keyword>
<dbReference type="Pfam" id="PF00975">
    <property type="entry name" value="Thioesterase"/>
    <property type="match status" value="1"/>
</dbReference>
<protein>
    <submittedName>
        <fullName evidence="3">Non-ribosomal peptide synthase</fullName>
    </submittedName>
</protein>
<name>A0A918BSY3_9ACTN</name>
<comment type="similarity">
    <text evidence="1">Belongs to the thioesterase family.</text>
</comment>
<comment type="caution">
    <text evidence="3">The sequence shown here is derived from an EMBL/GenBank/DDBJ whole genome shotgun (WGS) entry which is preliminary data.</text>
</comment>
<dbReference type="Proteomes" id="UP000620156">
    <property type="component" value="Unassembled WGS sequence"/>
</dbReference>
<feature type="domain" description="Thioesterase" evidence="2">
    <location>
        <begin position="21"/>
        <end position="248"/>
    </location>
</feature>
<proteinExistence type="inferred from homology"/>
<accession>A0A918BSY3</accession>
<sequence>MTDPDEWVVRSGAARDVRRIRLVCFPQAGGGTLAYRPWAAALAPDVEVLPVVLPGRDSRYAEPPYTDLRRLARAAAAGLRPILSDHEPPVPYAFFGHSLGAVLAYETARVLSEAHHPPALLIVSGSAPPHRAAETARACHTLPDEEFLTEVVRLGGVPHAALDEPELIRVMLPVLRADFTAAETYAHAAAVPLDCPVAVYAGDADTSVPRAQLTGWDRVTQVRPVRHRLFAGDHFYLDDARQPLLRALREDLQEAAAHAERAVRR</sequence>
<dbReference type="PANTHER" id="PTHR11487:SF0">
    <property type="entry name" value="S-ACYL FATTY ACID SYNTHASE THIOESTERASE, MEDIUM CHAIN"/>
    <property type="match status" value="1"/>
</dbReference>
<reference evidence="3" key="1">
    <citation type="journal article" date="2014" name="Int. J. Syst. Evol. Microbiol.">
        <title>Complete genome sequence of Corynebacterium casei LMG S-19264T (=DSM 44701T), isolated from a smear-ripened cheese.</title>
        <authorList>
            <consortium name="US DOE Joint Genome Institute (JGI-PGF)"/>
            <person name="Walter F."/>
            <person name="Albersmeier A."/>
            <person name="Kalinowski J."/>
            <person name="Ruckert C."/>
        </authorList>
    </citation>
    <scope>NUCLEOTIDE SEQUENCE</scope>
    <source>
        <strain evidence="3">JCM 3131</strain>
    </source>
</reference>
<dbReference type="InterPro" id="IPR012223">
    <property type="entry name" value="TEII"/>
</dbReference>
<dbReference type="GO" id="GO:0008610">
    <property type="term" value="P:lipid biosynthetic process"/>
    <property type="evidence" value="ECO:0007669"/>
    <property type="project" value="TreeGrafter"/>
</dbReference>
<evidence type="ECO:0000313" key="4">
    <source>
        <dbReference type="Proteomes" id="UP000620156"/>
    </source>
</evidence>
<reference evidence="3" key="2">
    <citation type="submission" date="2020-09" db="EMBL/GenBank/DDBJ databases">
        <authorList>
            <person name="Sun Q."/>
            <person name="Ohkuma M."/>
        </authorList>
    </citation>
    <scope>NUCLEOTIDE SEQUENCE</scope>
    <source>
        <strain evidence="3">JCM 3131</strain>
    </source>
</reference>